<keyword evidence="7 8" id="KW-0349">Heme</keyword>
<proteinExistence type="inferred from homology"/>
<dbReference type="PRINTS" id="PR00465">
    <property type="entry name" value="EP450IV"/>
</dbReference>
<dbReference type="GO" id="GO:0005506">
    <property type="term" value="F:iron ion binding"/>
    <property type="evidence" value="ECO:0007669"/>
    <property type="project" value="InterPro"/>
</dbReference>
<dbReference type="InterPro" id="IPR001128">
    <property type="entry name" value="Cyt_P450"/>
</dbReference>
<dbReference type="Proteomes" id="UP000053599">
    <property type="component" value="Unassembled WGS sequence"/>
</dbReference>
<dbReference type="HOGENOM" id="CLU_022195_0_2_1"/>
<dbReference type="GO" id="GO:0004497">
    <property type="term" value="F:monooxygenase activity"/>
    <property type="evidence" value="ECO:0007669"/>
    <property type="project" value="UniProtKB-KW"/>
</dbReference>
<reference evidence="9 10" key="1">
    <citation type="submission" date="2015-01" db="EMBL/GenBank/DDBJ databases">
        <title>The Genome Sequence of Exophiala sideris CBS121828.</title>
        <authorList>
            <consortium name="The Broad Institute Genomics Platform"/>
            <person name="Cuomo C."/>
            <person name="de Hoog S."/>
            <person name="Gorbushina A."/>
            <person name="Stielow B."/>
            <person name="Teixiera M."/>
            <person name="Abouelleil A."/>
            <person name="Chapman S.B."/>
            <person name="Priest M."/>
            <person name="Young S.K."/>
            <person name="Wortman J."/>
            <person name="Nusbaum C."/>
            <person name="Birren B."/>
        </authorList>
    </citation>
    <scope>NUCLEOTIDE SEQUENCE [LARGE SCALE GENOMIC DNA]</scope>
    <source>
        <strain evidence="9 10">CBS 121828</strain>
    </source>
</reference>
<dbReference type="PROSITE" id="PS00086">
    <property type="entry name" value="CYTOCHROME_P450"/>
    <property type="match status" value="1"/>
</dbReference>
<dbReference type="GO" id="GO:0016705">
    <property type="term" value="F:oxidoreductase activity, acting on paired donors, with incorporation or reduction of molecular oxygen"/>
    <property type="evidence" value="ECO:0007669"/>
    <property type="project" value="InterPro"/>
</dbReference>
<dbReference type="PANTHER" id="PTHR46206:SF6">
    <property type="entry name" value="CYTOCHROME P450 MONOOXYGENASE AN1598-RELATED"/>
    <property type="match status" value="1"/>
</dbReference>
<evidence type="ECO:0000313" key="10">
    <source>
        <dbReference type="Proteomes" id="UP000053599"/>
    </source>
</evidence>
<dbReference type="InterPro" id="IPR036396">
    <property type="entry name" value="Cyt_P450_sf"/>
</dbReference>
<evidence type="ECO:0000256" key="3">
    <source>
        <dbReference type="ARBA" id="ARBA00022723"/>
    </source>
</evidence>
<accession>A0A0D1X1E2</accession>
<evidence type="ECO:0000313" key="9">
    <source>
        <dbReference type="EMBL" id="KIV81301.1"/>
    </source>
</evidence>
<dbReference type="GO" id="GO:0020037">
    <property type="term" value="F:heme binding"/>
    <property type="evidence" value="ECO:0007669"/>
    <property type="project" value="InterPro"/>
</dbReference>
<gene>
    <name evidence="9" type="ORF">PV11_03496</name>
</gene>
<dbReference type="SUPFAM" id="SSF48264">
    <property type="entry name" value="Cytochrome P450"/>
    <property type="match status" value="1"/>
</dbReference>
<dbReference type="OrthoDB" id="1844152at2759"/>
<keyword evidence="3 7" id="KW-0479">Metal-binding</keyword>
<dbReference type="STRING" id="1016849.A0A0D1X1E2"/>
<dbReference type="InterPro" id="IPR002403">
    <property type="entry name" value="Cyt_P450_E_grp-IV"/>
</dbReference>
<dbReference type="PANTHER" id="PTHR46206">
    <property type="entry name" value="CYTOCHROME P450"/>
    <property type="match status" value="1"/>
</dbReference>
<evidence type="ECO:0000256" key="6">
    <source>
        <dbReference type="ARBA" id="ARBA00023033"/>
    </source>
</evidence>
<dbReference type="AlphaFoldDB" id="A0A0D1X1E2"/>
<organism evidence="9 10">
    <name type="scientific">Exophiala sideris</name>
    <dbReference type="NCBI Taxonomy" id="1016849"/>
    <lineage>
        <taxon>Eukaryota</taxon>
        <taxon>Fungi</taxon>
        <taxon>Dikarya</taxon>
        <taxon>Ascomycota</taxon>
        <taxon>Pezizomycotina</taxon>
        <taxon>Eurotiomycetes</taxon>
        <taxon>Chaetothyriomycetidae</taxon>
        <taxon>Chaetothyriales</taxon>
        <taxon>Herpotrichiellaceae</taxon>
        <taxon>Exophiala</taxon>
    </lineage>
</organism>
<protein>
    <recommendedName>
        <fullName evidence="11">Cytochrome P450</fullName>
    </recommendedName>
</protein>
<evidence type="ECO:0000256" key="5">
    <source>
        <dbReference type="ARBA" id="ARBA00023004"/>
    </source>
</evidence>
<evidence type="ECO:0008006" key="11">
    <source>
        <dbReference type="Google" id="ProtNLM"/>
    </source>
</evidence>
<evidence type="ECO:0000256" key="8">
    <source>
        <dbReference type="RuleBase" id="RU000461"/>
    </source>
</evidence>
<dbReference type="Gene3D" id="1.10.630.10">
    <property type="entry name" value="Cytochrome P450"/>
    <property type="match status" value="1"/>
</dbReference>
<keyword evidence="6 8" id="KW-0503">Monooxygenase</keyword>
<keyword evidence="4 8" id="KW-0560">Oxidoreductase</keyword>
<comment type="cofactor">
    <cofactor evidence="1 7">
        <name>heme</name>
        <dbReference type="ChEBI" id="CHEBI:30413"/>
    </cofactor>
</comment>
<keyword evidence="5 7" id="KW-0408">Iron</keyword>
<sequence length="452" mass="52112">MSKHHLTFTVLEEGAPNQDLLVIAPQFTEEIRSANDANLSALMANCDIMQFRHTLHRIMESDQYHNAVVQKQLTQSLGPRLPDIVDEAKKSFNDEIGYLSKSQDFVMWDKSFAIVTRTANRLLFGPELAKDKGFLRLSIDFSYVMFGGADLVRAYPEILKPIIMWWKTSLYRSLAEARGYLIPILTERIILMKSHEKEGTMSDWAKTKPNDCIQWVLDITPPDKRDATILVYRMLHINIAAVHTSSVTFLDCVYELANHPEIHDELRSEVTEVFAREGDWQKQGLTKLIKMDSFMRETVRFNPLFSSNLDRIALKDTKLSDGLLIPKGTYVTTPSYPKYMDNDYYPDAHVFDAFRFSKQRTEPGQETNFSFVQTSTNYLHFGHGKHACPGRFFASNEIKVLLVLLLMNYDVSLKEPGKRPANMWFTKSRTPDPRGIIRWISRKHVPDYAKLD</sequence>
<name>A0A0D1X1E2_9EURO</name>
<evidence type="ECO:0000256" key="2">
    <source>
        <dbReference type="ARBA" id="ARBA00010617"/>
    </source>
</evidence>
<dbReference type="Pfam" id="PF00067">
    <property type="entry name" value="p450"/>
    <property type="match status" value="1"/>
</dbReference>
<comment type="similarity">
    <text evidence="2 8">Belongs to the cytochrome P450 family.</text>
</comment>
<evidence type="ECO:0000256" key="4">
    <source>
        <dbReference type="ARBA" id="ARBA00023002"/>
    </source>
</evidence>
<dbReference type="CDD" id="cd11041">
    <property type="entry name" value="CYP503A1-like"/>
    <property type="match status" value="1"/>
</dbReference>
<feature type="binding site" description="axial binding residue" evidence="7">
    <location>
        <position position="388"/>
    </location>
    <ligand>
        <name>heme</name>
        <dbReference type="ChEBI" id="CHEBI:30413"/>
    </ligand>
    <ligandPart>
        <name>Fe</name>
        <dbReference type="ChEBI" id="CHEBI:18248"/>
    </ligandPart>
</feature>
<dbReference type="EMBL" id="KN846952">
    <property type="protein sequence ID" value="KIV81301.1"/>
    <property type="molecule type" value="Genomic_DNA"/>
</dbReference>
<dbReference type="InterPro" id="IPR017972">
    <property type="entry name" value="Cyt_P450_CS"/>
</dbReference>
<evidence type="ECO:0000256" key="7">
    <source>
        <dbReference type="PIRSR" id="PIRSR602403-1"/>
    </source>
</evidence>
<evidence type="ECO:0000256" key="1">
    <source>
        <dbReference type="ARBA" id="ARBA00001971"/>
    </source>
</evidence>